<proteinExistence type="predicted"/>
<dbReference type="GO" id="GO:0042742">
    <property type="term" value="P:defense response to bacterium"/>
    <property type="evidence" value="ECO:0007669"/>
    <property type="project" value="InterPro"/>
</dbReference>
<dbReference type="AlphaFoldDB" id="A0AAV3NZY6"/>
<dbReference type="GO" id="GO:0004540">
    <property type="term" value="F:RNA nuclease activity"/>
    <property type="evidence" value="ECO:0007669"/>
    <property type="project" value="InterPro"/>
</dbReference>
<gene>
    <name evidence="4" type="ORF">LIER_42809</name>
</gene>
<organism evidence="4 5">
    <name type="scientific">Lithospermum erythrorhizon</name>
    <name type="common">Purple gromwell</name>
    <name type="synonym">Lithospermum officinale var. erythrorhizon</name>
    <dbReference type="NCBI Taxonomy" id="34254"/>
    <lineage>
        <taxon>Eukaryota</taxon>
        <taxon>Viridiplantae</taxon>
        <taxon>Streptophyta</taxon>
        <taxon>Embryophyta</taxon>
        <taxon>Tracheophyta</taxon>
        <taxon>Spermatophyta</taxon>
        <taxon>Magnoliopsida</taxon>
        <taxon>eudicotyledons</taxon>
        <taxon>Gunneridae</taxon>
        <taxon>Pentapetalae</taxon>
        <taxon>asterids</taxon>
        <taxon>lamiids</taxon>
        <taxon>Boraginales</taxon>
        <taxon>Boraginaceae</taxon>
        <taxon>Boraginoideae</taxon>
        <taxon>Lithospermeae</taxon>
        <taxon>Lithospermum</taxon>
    </lineage>
</organism>
<evidence type="ECO:0000256" key="1">
    <source>
        <dbReference type="ARBA" id="ARBA00023157"/>
    </source>
</evidence>
<dbReference type="PANTHER" id="PTHR46351:SF3">
    <property type="entry name" value="WOUND-INDUCED PROTEIN WIN2"/>
    <property type="match status" value="1"/>
</dbReference>
<sequence length="121" mass="13481">MMRKVTFLVTLLVALVTVAAAESGRNMMATREIYNPEQINWDLYAVSAYCSTWYGDEPLSWRKKSTIRSRLIGTAFCHPSPQGQRVCGQCLSVTNTATGAQETVTKDGHMFVDYEFVSCGD</sequence>
<dbReference type="InterPro" id="IPR001153">
    <property type="entry name" value="Barwin_dom"/>
</dbReference>
<evidence type="ECO:0000313" key="4">
    <source>
        <dbReference type="EMBL" id="GAA0144538.1"/>
    </source>
</evidence>
<evidence type="ECO:0000256" key="2">
    <source>
        <dbReference type="SAM" id="SignalP"/>
    </source>
</evidence>
<protein>
    <recommendedName>
        <fullName evidence="3">Barwin domain-containing protein</fullName>
    </recommendedName>
</protein>
<accession>A0AAV3NZY6</accession>
<dbReference type="Proteomes" id="UP001454036">
    <property type="component" value="Unassembled WGS sequence"/>
</dbReference>
<dbReference type="Gene3D" id="2.40.40.10">
    <property type="entry name" value="RlpA-like domain"/>
    <property type="match status" value="1"/>
</dbReference>
<comment type="caution">
    <text evidence="4">The sequence shown here is derived from an EMBL/GenBank/DDBJ whole genome shotgun (WGS) entry which is preliminary data.</text>
</comment>
<name>A0AAV3NZY6_LITER</name>
<evidence type="ECO:0000313" key="5">
    <source>
        <dbReference type="Proteomes" id="UP001454036"/>
    </source>
</evidence>
<dbReference type="InterPro" id="IPR036908">
    <property type="entry name" value="RlpA-like_sf"/>
</dbReference>
<keyword evidence="5" id="KW-1185">Reference proteome</keyword>
<evidence type="ECO:0000259" key="3">
    <source>
        <dbReference type="PROSITE" id="PS51174"/>
    </source>
</evidence>
<dbReference type="EMBL" id="BAABME010031149">
    <property type="protein sequence ID" value="GAA0144538.1"/>
    <property type="molecule type" value="Genomic_DNA"/>
</dbReference>
<dbReference type="PROSITE" id="PS51174">
    <property type="entry name" value="BARWIN_3"/>
    <property type="match status" value="1"/>
</dbReference>
<dbReference type="Pfam" id="PF00967">
    <property type="entry name" value="Barwin"/>
    <property type="match status" value="1"/>
</dbReference>
<dbReference type="GO" id="GO:0050832">
    <property type="term" value="P:defense response to fungus"/>
    <property type="evidence" value="ECO:0007669"/>
    <property type="project" value="InterPro"/>
</dbReference>
<dbReference type="SUPFAM" id="SSF50685">
    <property type="entry name" value="Barwin-like endoglucanases"/>
    <property type="match status" value="1"/>
</dbReference>
<feature type="signal peptide" evidence="2">
    <location>
        <begin position="1"/>
        <end position="21"/>
    </location>
</feature>
<dbReference type="PANTHER" id="PTHR46351">
    <property type="entry name" value="WOUND-INDUCED PROTEIN WIN2"/>
    <property type="match status" value="1"/>
</dbReference>
<keyword evidence="1" id="KW-1015">Disulfide bond</keyword>
<reference evidence="4 5" key="1">
    <citation type="submission" date="2024-01" db="EMBL/GenBank/DDBJ databases">
        <title>The complete chloroplast genome sequence of Lithospermum erythrorhizon: insights into the phylogenetic relationship among Boraginaceae species and the maternal lineages of purple gromwells.</title>
        <authorList>
            <person name="Okada T."/>
            <person name="Watanabe K."/>
        </authorList>
    </citation>
    <scope>NUCLEOTIDE SEQUENCE [LARGE SCALE GENOMIC DNA]</scope>
</reference>
<feature type="domain" description="Barwin" evidence="3">
    <location>
        <begin position="22"/>
        <end position="121"/>
    </location>
</feature>
<feature type="chain" id="PRO_5043932283" description="Barwin domain-containing protein" evidence="2">
    <location>
        <begin position="22"/>
        <end position="121"/>
    </location>
</feature>
<keyword evidence="2" id="KW-0732">Signal</keyword>
<dbReference type="InterPro" id="IPR044301">
    <property type="entry name" value="PR4"/>
</dbReference>